<gene>
    <name evidence="3" type="ORF">N868_17085</name>
</gene>
<name>A0A0A0BQW0_9CELL</name>
<evidence type="ECO:0000259" key="2">
    <source>
        <dbReference type="Pfam" id="PF05368"/>
    </source>
</evidence>
<dbReference type="InterPro" id="IPR036291">
    <property type="entry name" value="NAD(P)-bd_dom_sf"/>
</dbReference>
<keyword evidence="4" id="KW-1185">Reference proteome</keyword>
<dbReference type="RefSeq" id="WP_052426328.1">
    <property type="nucleotide sequence ID" value="NZ_AXCY01000066.1"/>
</dbReference>
<dbReference type="InterPro" id="IPR008030">
    <property type="entry name" value="NmrA-like"/>
</dbReference>
<sequence length="302" mass="32351">MAAQVLVTGATGTVGSAVVAELERLGVPVRAAMRRPGPDSPEPSTTTSVRFDLADPTSWPDAFAGVDTMFLVRPPAVGDVRRGLLPAVAAARDHGVRHVVFLSLQGAERLRVVPHATVGEWLRSSGVTWTFVRASFFHQNLSTTHLADVRDRREIPVPAGDGRTAFVDAVDVGAVAARALADPAAHSNRAWTVTGPEALTYHEVAAVLSDELGTPVRYPRPGALRYAHHARRTLGLPWGMVAVTTAIYTTARLGLAAGLTDDVREVLGREPTDLRGFVRRERAVWQPADAGPAPAGRPDRRR</sequence>
<dbReference type="PANTHER" id="PTHR43162">
    <property type="match status" value="1"/>
</dbReference>
<evidence type="ECO:0000313" key="4">
    <source>
        <dbReference type="Proteomes" id="UP000029839"/>
    </source>
</evidence>
<organism evidence="3 4">
    <name type="scientific">Cellulomonas carbonis T26</name>
    <dbReference type="NCBI Taxonomy" id="947969"/>
    <lineage>
        <taxon>Bacteria</taxon>
        <taxon>Bacillati</taxon>
        <taxon>Actinomycetota</taxon>
        <taxon>Actinomycetes</taxon>
        <taxon>Micrococcales</taxon>
        <taxon>Cellulomonadaceae</taxon>
        <taxon>Cellulomonas</taxon>
    </lineage>
</organism>
<evidence type="ECO:0000313" key="3">
    <source>
        <dbReference type="EMBL" id="KGM10032.1"/>
    </source>
</evidence>
<comment type="caution">
    <text evidence="3">The sequence shown here is derived from an EMBL/GenBank/DDBJ whole genome shotgun (WGS) entry which is preliminary data.</text>
</comment>
<feature type="region of interest" description="Disordered" evidence="1">
    <location>
        <begin position="30"/>
        <end position="50"/>
    </location>
</feature>
<protein>
    <submittedName>
        <fullName evidence="3">NmrA family transcriptional regulator</fullName>
    </submittedName>
</protein>
<reference evidence="3 4" key="2">
    <citation type="journal article" date="2015" name="Stand. Genomic Sci.">
        <title>Draft genome sequence of Cellulomonas carbonis T26(T) and comparative analysis of six Cellulomonas genomes.</title>
        <authorList>
            <person name="Zhuang W."/>
            <person name="Zhang S."/>
            <person name="Xia X."/>
            <person name="Wang G."/>
        </authorList>
    </citation>
    <scope>NUCLEOTIDE SEQUENCE [LARGE SCALE GENOMIC DNA]</scope>
    <source>
        <strain evidence="3 4">T26</strain>
    </source>
</reference>
<dbReference type="SUPFAM" id="SSF51735">
    <property type="entry name" value="NAD(P)-binding Rossmann-fold domains"/>
    <property type="match status" value="1"/>
</dbReference>
<dbReference type="Pfam" id="PF05368">
    <property type="entry name" value="NmrA"/>
    <property type="match status" value="1"/>
</dbReference>
<proteinExistence type="predicted"/>
<dbReference type="EMBL" id="AXCY01000066">
    <property type="protein sequence ID" value="KGM10032.1"/>
    <property type="molecule type" value="Genomic_DNA"/>
</dbReference>
<feature type="domain" description="NmrA-like" evidence="2">
    <location>
        <begin position="3"/>
        <end position="218"/>
    </location>
</feature>
<dbReference type="Proteomes" id="UP000029839">
    <property type="component" value="Unassembled WGS sequence"/>
</dbReference>
<dbReference type="Gene3D" id="3.90.25.10">
    <property type="entry name" value="UDP-galactose 4-epimerase, domain 1"/>
    <property type="match status" value="1"/>
</dbReference>
<reference evidence="3 4" key="1">
    <citation type="submission" date="2013-08" db="EMBL/GenBank/DDBJ databases">
        <title>Genome sequencing of Cellulomonas carbonis T26.</title>
        <authorList>
            <person name="Chen F."/>
            <person name="Li Y."/>
            <person name="Wang G."/>
        </authorList>
    </citation>
    <scope>NUCLEOTIDE SEQUENCE [LARGE SCALE GENOMIC DNA]</scope>
    <source>
        <strain evidence="3 4">T26</strain>
    </source>
</reference>
<dbReference type="OrthoDB" id="5180065at2"/>
<accession>A0A0A0BQW0</accession>
<dbReference type="PANTHER" id="PTHR43162:SF1">
    <property type="entry name" value="PRESTALK A DIFFERENTIATION PROTEIN A"/>
    <property type="match status" value="1"/>
</dbReference>
<dbReference type="AlphaFoldDB" id="A0A0A0BQW0"/>
<dbReference type="Gene3D" id="3.40.50.720">
    <property type="entry name" value="NAD(P)-binding Rossmann-like Domain"/>
    <property type="match status" value="1"/>
</dbReference>
<evidence type="ECO:0000256" key="1">
    <source>
        <dbReference type="SAM" id="MobiDB-lite"/>
    </source>
</evidence>
<dbReference type="InterPro" id="IPR051604">
    <property type="entry name" value="Ergot_Alk_Oxidoreductase"/>
</dbReference>